<proteinExistence type="predicted"/>
<evidence type="ECO:0000259" key="1">
    <source>
        <dbReference type="Pfam" id="PF02036"/>
    </source>
</evidence>
<sequence>MSKEDQTKISLELKAKMAFDELNKRASTQPTLVKKIGAIIQFDITKNGKFQHSWTIDGKQGIIYDGKPTEGTTAQVTITVDDNDFVELALGKANASALFAKGKLKVKGNVMLAQKLSTLFKEQSKL</sequence>
<dbReference type="InterPro" id="IPR036527">
    <property type="entry name" value="SCP2_sterol-bd_dom_sf"/>
</dbReference>
<dbReference type="Gene3D" id="3.30.1050.10">
    <property type="entry name" value="SCP2 sterol-binding domain"/>
    <property type="match status" value="1"/>
</dbReference>
<evidence type="ECO:0000313" key="2">
    <source>
        <dbReference type="EMBL" id="CAF1385941.1"/>
    </source>
</evidence>
<evidence type="ECO:0000313" key="4">
    <source>
        <dbReference type="EMBL" id="CAF4008988.1"/>
    </source>
</evidence>
<dbReference type="Proteomes" id="UP000663866">
    <property type="component" value="Unassembled WGS sequence"/>
</dbReference>
<evidence type="ECO:0000313" key="5">
    <source>
        <dbReference type="Proteomes" id="UP000663856"/>
    </source>
</evidence>
<reference evidence="3" key="1">
    <citation type="submission" date="2021-02" db="EMBL/GenBank/DDBJ databases">
        <authorList>
            <person name="Nowell W R."/>
        </authorList>
    </citation>
    <scope>NUCLEOTIDE SEQUENCE</scope>
</reference>
<dbReference type="GO" id="GO:0005829">
    <property type="term" value="C:cytosol"/>
    <property type="evidence" value="ECO:0007669"/>
    <property type="project" value="TreeGrafter"/>
</dbReference>
<dbReference type="InterPro" id="IPR003033">
    <property type="entry name" value="SCP2_sterol-bd_dom"/>
</dbReference>
<dbReference type="SUPFAM" id="SSF55718">
    <property type="entry name" value="SCP-like"/>
    <property type="match status" value="1"/>
</dbReference>
<evidence type="ECO:0000313" key="3">
    <source>
        <dbReference type="EMBL" id="CAF1962861.1"/>
    </source>
</evidence>
<dbReference type="EMBL" id="CAJOBG010002468">
    <property type="protein sequence ID" value="CAF4008988.1"/>
    <property type="molecule type" value="Genomic_DNA"/>
</dbReference>
<evidence type="ECO:0000313" key="6">
    <source>
        <dbReference type="Proteomes" id="UP000663866"/>
    </source>
</evidence>
<dbReference type="Pfam" id="PF02036">
    <property type="entry name" value="SCP2"/>
    <property type="match status" value="1"/>
</dbReference>
<dbReference type="PANTHER" id="PTHR10094">
    <property type="entry name" value="STEROL CARRIER PROTEIN 2 SCP-2 FAMILY PROTEIN"/>
    <property type="match status" value="1"/>
</dbReference>
<protein>
    <recommendedName>
        <fullName evidence="1">SCP2 domain-containing protein</fullName>
    </recommendedName>
</protein>
<dbReference type="Proteomes" id="UP000663856">
    <property type="component" value="Unassembled WGS sequence"/>
</dbReference>
<comment type="caution">
    <text evidence="3">The sequence shown here is derived from an EMBL/GenBank/DDBJ whole genome shotgun (WGS) entry which is preliminary data.</text>
</comment>
<accession>A0A816MD72</accession>
<feature type="domain" description="SCP2" evidence="1">
    <location>
        <begin position="19"/>
        <end position="121"/>
    </location>
</feature>
<keyword evidence="6" id="KW-1185">Reference proteome</keyword>
<organism evidence="3 5">
    <name type="scientific">Rotaria magnacalcarata</name>
    <dbReference type="NCBI Taxonomy" id="392030"/>
    <lineage>
        <taxon>Eukaryota</taxon>
        <taxon>Metazoa</taxon>
        <taxon>Spiralia</taxon>
        <taxon>Gnathifera</taxon>
        <taxon>Rotifera</taxon>
        <taxon>Eurotatoria</taxon>
        <taxon>Bdelloidea</taxon>
        <taxon>Philodinida</taxon>
        <taxon>Philodinidae</taxon>
        <taxon>Rotaria</taxon>
    </lineage>
</organism>
<dbReference type="EMBL" id="CAJNOV010010041">
    <property type="protein sequence ID" value="CAF1385941.1"/>
    <property type="molecule type" value="Genomic_DNA"/>
</dbReference>
<dbReference type="AlphaFoldDB" id="A0A816MD72"/>
<dbReference type="Proteomes" id="UP000663855">
    <property type="component" value="Unassembled WGS sequence"/>
</dbReference>
<dbReference type="PANTHER" id="PTHR10094:SF25">
    <property type="entry name" value="SCP2 STEROL-BINDING DOMAIN-CONTAINING PROTEIN 1"/>
    <property type="match status" value="1"/>
</dbReference>
<dbReference type="EMBL" id="CAJNRF010000464">
    <property type="protein sequence ID" value="CAF1962861.1"/>
    <property type="molecule type" value="Genomic_DNA"/>
</dbReference>
<gene>
    <name evidence="2" type="ORF">CJN711_LOCUS21194</name>
    <name evidence="4" type="ORF">OVN521_LOCUS15503</name>
    <name evidence="3" type="ORF">WKI299_LOCUS2930</name>
</gene>
<name>A0A816MD72_9BILA</name>